<keyword evidence="4" id="KW-1185">Reference proteome</keyword>
<dbReference type="GO" id="GO:0017057">
    <property type="term" value="F:6-phosphogluconolactonase activity"/>
    <property type="evidence" value="ECO:0007669"/>
    <property type="project" value="TreeGrafter"/>
</dbReference>
<proteinExistence type="inferred from homology"/>
<dbReference type="InterPro" id="IPR019405">
    <property type="entry name" value="Lactonase_7-beta_prop"/>
</dbReference>
<evidence type="ECO:0000256" key="2">
    <source>
        <dbReference type="SAM" id="MobiDB-lite"/>
    </source>
</evidence>
<feature type="region of interest" description="Disordered" evidence="2">
    <location>
        <begin position="182"/>
        <end position="214"/>
    </location>
</feature>
<dbReference type="InterPro" id="IPR050282">
    <property type="entry name" value="Cycloisomerase_2"/>
</dbReference>
<organism evidence="3 4">
    <name type="scientific">Cryoendolithus antarcticus</name>
    <dbReference type="NCBI Taxonomy" id="1507870"/>
    <lineage>
        <taxon>Eukaryota</taxon>
        <taxon>Fungi</taxon>
        <taxon>Dikarya</taxon>
        <taxon>Ascomycota</taxon>
        <taxon>Pezizomycotina</taxon>
        <taxon>Dothideomycetes</taxon>
        <taxon>Dothideomycetidae</taxon>
        <taxon>Cladosporiales</taxon>
        <taxon>Cladosporiaceae</taxon>
        <taxon>Cryoendolithus</taxon>
    </lineage>
</organism>
<dbReference type="PANTHER" id="PTHR30344:SF4">
    <property type="entry name" value="CYCLASE, PUTATIVE (AFU_ORTHOLOGUE AFUA_6G11580)-RELATED"/>
    <property type="match status" value="1"/>
</dbReference>
<sequence length="386" mass="41413">MDFLVGTFNTPQLFTLRFCPSSRDEPASLRISHVSSAIGKHSWLSLSRACGDSTRTLYATAWTEPPALAAYAVDTANNIRFLNSQVIQARSGYVCASNTHLYSTGGSTGEVFALKEDGSIGDLVQELSFASADAARPSSNLHGDFGGLRSGAHSVDLSPDGRSLYVADIGRNCIWTYSIDTTSSSGSDSPHLTLGSKHISPRHNDGPRHTTPHPSGKILYSLQEHSSMVDLFTVADDGVALTHLSGVQIIPEDEDPKDYWADEVRVSTTVPGSQDTPKYMYASTRGLKAETKGYVAVFALRSDGTLADERTLYIWQTPTSGGIANAIEPAPRSEGDGPEYLALTDSEEGLVMVLSFDGEVFKEVARVALGETDDGQIIQAATAVWL</sequence>
<evidence type="ECO:0008006" key="5">
    <source>
        <dbReference type="Google" id="ProtNLM"/>
    </source>
</evidence>
<reference evidence="4" key="1">
    <citation type="submission" date="2017-03" db="EMBL/GenBank/DDBJ databases">
        <title>Genomes of endolithic fungi from Antarctica.</title>
        <authorList>
            <person name="Coleine C."/>
            <person name="Masonjones S."/>
            <person name="Stajich J.E."/>
        </authorList>
    </citation>
    <scope>NUCLEOTIDE SEQUENCE [LARGE SCALE GENOMIC DNA]</scope>
    <source>
        <strain evidence="4">CCFEE 5527</strain>
    </source>
</reference>
<comment type="caution">
    <text evidence="3">The sequence shown here is derived from an EMBL/GenBank/DDBJ whole genome shotgun (WGS) entry which is preliminary data.</text>
</comment>
<dbReference type="InParanoid" id="A0A1V8TQF3"/>
<dbReference type="Gene3D" id="2.130.10.10">
    <property type="entry name" value="YVTN repeat-like/Quinoprotein amine dehydrogenase"/>
    <property type="match status" value="1"/>
</dbReference>
<comment type="similarity">
    <text evidence="1">Belongs to the cycloisomerase 2 family.</text>
</comment>
<dbReference type="InterPro" id="IPR015943">
    <property type="entry name" value="WD40/YVTN_repeat-like_dom_sf"/>
</dbReference>
<evidence type="ECO:0000313" key="4">
    <source>
        <dbReference type="Proteomes" id="UP000192596"/>
    </source>
</evidence>
<dbReference type="Proteomes" id="UP000192596">
    <property type="component" value="Unassembled WGS sequence"/>
</dbReference>
<gene>
    <name evidence="3" type="ORF">B0A48_01845</name>
</gene>
<protein>
    <recommendedName>
        <fullName evidence="5">Muconate cycloisomerase 1</fullName>
    </recommendedName>
</protein>
<dbReference type="Pfam" id="PF10282">
    <property type="entry name" value="Lactonase"/>
    <property type="match status" value="1"/>
</dbReference>
<dbReference type="SUPFAM" id="SSF75011">
    <property type="entry name" value="3-carboxy-cis,cis-mucoante lactonizing enzyme"/>
    <property type="match status" value="1"/>
</dbReference>
<name>A0A1V8TQF3_9PEZI</name>
<dbReference type="STRING" id="1507870.A0A1V8TQF3"/>
<evidence type="ECO:0000313" key="3">
    <source>
        <dbReference type="EMBL" id="OQO13616.1"/>
    </source>
</evidence>
<dbReference type="OrthoDB" id="1715191at2759"/>
<dbReference type="PANTHER" id="PTHR30344">
    <property type="entry name" value="6-PHOSPHOGLUCONOLACTONASE-RELATED"/>
    <property type="match status" value="1"/>
</dbReference>
<accession>A0A1V8TQF3</accession>
<dbReference type="AlphaFoldDB" id="A0A1V8TQF3"/>
<dbReference type="EMBL" id="NAJO01000003">
    <property type="protein sequence ID" value="OQO13616.1"/>
    <property type="molecule type" value="Genomic_DNA"/>
</dbReference>
<evidence type="ECO:0000256" key="1">
    <source>
        <dbReference type="ARBA" id="ARBA00005564"/>
    </source>
</evidence>